<organism evidence="2 3">
    <name type="scientific">Macrostomum lignano</name>
    <dbReference type="NCBI Taxonomy" id="282301"/>
    <lineage>
        <taxon>Eukaryota</taxon>
        <taxon>Metazoa</taxon>
        <taxon>Spiralia</taxon>
        <taxon>Lophotrochozoa</taxon>
        <taxon>Platyhelminthes</taxon>
        <taxon>Rhabditophora</taxon>
        <taxon>Macrostomorpha</taxon>
        <taxon>Macrostomida</taxon>
        <taxon>Macrostomidae</taxon>
        <taxon>Macrostomum</taxon>
    </lineage>
</organism>
<dbReference type="WBParaSite" id="maker-unitig_33525-snap-gene-0.1-mRNA-1">
    <property type="protein sequence ID" value="maker-unitig_33525-snap-gene-0.1-mRNA-1"/>
    <property type="gene ID" value="maker-unitig_33525-snap-gene-0.1"/>
</dbReference>
<accession>A0A1I8FG30</accession>
<dbReference type="Proteomes" id="UP000095280">
    <property type="component" value="Unplaced"/>
</dbReference>
<dbReference type="AlphaFoldDB" id="A0A1I8FG30"/>
<feature type="compositionally biased region" description="Basic and acidic residues" evidence="1">
    <location>
        <begin position="115"/>
        <end position="130"/>
    </location>
</feature>
<feature type="region of interest" description="Disordered" evidence="1">
    <location>
        <begin position="85"/>
        <end position="137"/>
    </location>
</feature>
<sequence>MHFSHARKTVLTSSPVCSLTPPTPYRCVRAQGSSDQLRSRACALRHTDPVPVVEVFGSWLRIRLISKSPGTPPAAARPTCLVVLNKGPKPNNGRLTTKDPSNEKTLASKNFQHRRNLETKEAAPRTHSEPPRPPAASLQLRDLTLQSDRQFKTPPAAPPAEGLRLRVHPHTGRYRLLATVLSDFGRSPVRPCCSLRTPSWPGRTGSPSNFTAVGRQLRRPAHLGCRRRCRVAMDSWLATGSATGSCRPSPTSRRPRSVKIADIGDDDDESIVDGGGVQTDSPAGRTEAVETATLLKWPPGLSMEPAGSPAGWCSAPLPVPTDYGLLDCATRIPSRSFTRRRAAAGRRSESGPKDVTAIGKRDSILLSCDATVCPGDPPTSTSYLLWQPAAQGEAGLREISGDAGRLSDSNLSCPTSYYFITIVAIKDGVQAEDATARENPERDP</sequence>
<reference evidence="3" key="1">
    <citation type="submission" date="2016-11" db="UniProtKB">
        <authorList>
            <consortium name="WormBaseParasite"/>
        </authorList>
    </citation>
    <scope>IDENTIFICATION</scope>
</reference>
<evidence type="ECO:0000313" key="3">
    <source>
        <dbReference type="WBParaSite" id="maker-unitig_33525-snap-gene-0.1-mRNA-1"/>
    </source>
</evidence>
<name>A0A1I8FG30_9PLAT</name>
<feature type="region of interest" description="Disordered" evidence="1">
    <location>
        <begin position="263"/>
        <end position="285"/>
    </location>
</feature>
<keyword evidence="2" id="KW-1185">Reference proteome</keyword>
<evidence type="ECO:0000256" key="1">
    <source>
        <dbReference type="SAM" id="MobiDB-lite"/>
    </source>
</evidence>
<protein>
    <submittedName>
        <fullName evidence="3">Ig-like domain-containing protein</fullName>
    </submittedName>
</protein>
<evidence type="ECO:0000313" key="2">
    <source>
        <dbReference type="Proteomes" id="UP000095280"/>
    </source>
</evidence>
<proteinExistence type="predicted"/>